<evidence type="ECO:0000256" key="4">
    <source>
        <dbReference type="ARBA" id="ARBA00023040"/>
    </source>
</evidence>
<dbReference type="GO" id="GO:0005886">
    <property type="term" value="C:plasma membrane"/>
    <property type="evidence" value="ECO:0007669"/>
    <property type="project" value="TreeGrafter"/>
</dbReference>
<dbReference type="InterPro" id="IPR017452">
    <property type="entry name" value="GPCR_Rhodpsn_7TM"/>
</dbReference>
<dbReference type="EMBL" id="JAODUP010001674">
    <property type="protein sequence ID" value="KAK2139649.1"/>
    <property type="molecule type" value="Genomic_DNA"/>
</dbReference>
<dbReference type="CDD" id="cd14978">
    <property type="entry name" value="7tmA_FMRFamide_R-like"/>
    <property type="match status" value="1"/>
</dbReference>
<sequence length="393" mass="45243">MSILNCSDENKLKFLLFKSFASNNSMWAEALSNVTGSDCNYGNYSNLKLSPHLNLQIEDVCKVIYAILTPIIVSVGTLGNILSLTVFLSKFMRRLSSSCYLTTLSICHILILITYVLFDWLHRGLGYWPGYELINLMSYRGVCHSFLYISYTLRFTSVWLIVAFAVERYVAICHPRYRRLVCGRSFAKKVTLTTIVCAGLFCVYKPALSVVYQIKNTRLCVANPEYRQLNFIMDSVYVIMITALPSSVISTLSVLILRRLRAIGSAQNAQRLVFKEHRLRIELTVILLAIAWCFILLTLPYFVTWCLQFFHSFSYNTPFYNGNDPFLLEVFSGHVAITRTIYYLNYATNFFLYCLTGAHYRRQVRGILRRNSCQTRLTGLQDNIKQQHRTSSI</sequence>
<evidence type="ECO:0000256" key="1">
    <source>
        <dbReference type="ARBA" id="ARBA00004141"/>
    </source>
</evidence>
<dbReference type="GO" id="GO:0004930">
    <property type="term" value="F:G protein-coupled receptor activity"/>
    <property type="evidence" value="ECO:0007669"/>
    <property type="project" value="UniProtKB-KW"/>
</dbReference>
<dbReference type="Proteomes" id="UP001208570">
    <property type="component" value="Unassembled WGS sequence"/>
</dbReference>
<comment type="caution">
    <text evidence="11">The sequence shown here is derived from an EMBL/GenBank/DDBJ whole genome shotgun (WGS) entry which is preliminary data.</text>
</comment>
<feature type="transmembrane region" description="Helical" evidence="9">
    <location>
        <begin position="341"/>
        <end position="360"/>
    </location>
</feature>
<dbReference type="PANTHER" id="PTHR24243:SF230">
    <property type="entry name" value="G-PROTEIN COUPLED RECEPTORS FAMILY 1 PROFILE DOMAIN-CONTAINING PROTEIN"/>
    <property type="match status" value="1"/>
</dbReference>
<gene>
    <name evidence="11" type="ORF">LSH36_1677g00002</name>
</gene>
<evidence type="ECO:0000256" key="9">
    <source>
        <dbReference type="SAM" id="Phobius"/>
    </source>
</evidence>
<dbReference type="PANTHER" id="PTHR24243">
    <property type="entry name" value="G-PROTEIN COUPLED RECEPTOR"/>
    <property type="match status" value="1"/>
</dbReference>
<protein>
    <recommendedName>
        <fullName evidence="10">G-protein coupled receptors family 1 profile domain-containing protein</fullName>
    </recommendedName>
</protein>
<dbReference type="PROSITE" id="PS50262">
    <property type="entry name" value="G_PROTEIN_RECEP_F1_2"/>
    <property type="match status" value="1"/>
</dbReference>
<keyword evidence="3 9" id="KW-1133">Transmembrane helix</keyword>
<keyword evidence="7 8" id="KW-0807">Transducer</keyword>
<keyword evidence="2 8" id="KW-0812">Transmembrane</keyword>
<evidence type="ECO:0000256" key="8">
    <source>
        <dbReference type="RuleBase" id="RU000688"/>
    </source>
</evidence>
<feature type="transmembrane region" description="Helical" evidence="9">
    <location>
        <begin position="186"/>
        <end position="207"/>
    </location>
</feature>
<dbReference type="Gene3D" id="1.20.1070.10">
    <property type="entry name" value="Rhodopsin 7-helix transmembrane proteins"/>
    <property type="match status" value="1"/>
</dbReference>
<feature type="transmembrane region" description="Helical" evidence="9">
    <location>
        <begin position="63"/>
        <end position="87"/>
    </location>
</feature>
<name>A0AAD9IRQ6_9ANNE</name>
<keyword evidence="6 8" id="KW-0675">Receptor</keyword>
<keyword evidence="5 9" id="KW-0472">Membrane</keyword>
<evidence type="ECO:0000256" key="7">
    <source>
        <dbReference type="ARBA" id="ARBA00023224"/>
    </source>
</evidence>
<evidence type="ECO:0000259" key="10">
    <source>
        <dbReference type="PROSITE" id="PS50262"/>
    </source>
</evidence>
<dbReference type="InterPro" id="IPR000276">
    <property type="entry name" value="GPCR_Rhodpsn"/>
</dbReference>
<proteinExistence type="inferred from homology"/>
<dbReference type="PRINTS" id="PR00237">
    <property type="entry name" value="GPCRRHODOPSN"/>
</dbReference>
<evidence type="ECO:0000256" key="6">
    <source>
        <dbReference type="ARBA" id="ARBA00023170"/>
    </source>
</evidence>
<dbReference type="AlphaFoldDB" id="A0AAD9IRQ6"/>
<comment type="subcellular location">
    <subcellularLocation>
        <location evidence="1">Membrane</location>
        <topology evidence="1">Multi-pass membrane protein</topology>
    </subcellularLocation>
</comment>
<feature type="transmembrane region" description="Helical" evidence="9">
    <location>
        <begin position="99"/>
        <end position="118"/>
    </location>
</feature>
<feature type="transmembrane region" description="Helical" evidence="9">
    <location>
        <begin position="236"/>
        <end position="258"/>
    </location>
</feature>
<dbReference type="SUPFAM" id="SSF81321">
    <property type="entry name" value="Family A G protein-coupled receptor-like"/>
    <property type="match status" value="1"/>
</dbReference>
<evidence type="ECO:0000313" key="12">
    <source>
        <dbReference type="Proteomes" id="UP001208570"/>
    </source>
</evidence>
<reference evidence="11" key="1">
    <citation type="journal article" date="2023" name="Mol. Biol. Evol.">
        <title>Third-Generation Sequencing Reveals the Adaptive Role of the Epigenome in Three Deep-Sea Polychaetes.</title>
        <authorList>
            <person name="Perez M."/>
            <person name="Aroh O."/>
            <person name="Sun Y."/>
            <person name="Lan Y."/>
            <person name="Juniper S.K."/>
            <person name="Young C.R."/>
            <person name="Angers B."/>
            <person name="Qian P.Y."/>
        </authorList>
    </citation>
    <scope>NUCLEOTIDE SEQUENCE</scope>
    <source>
        <strain evidence="11">P08H-3</strain>
    </source>
</reference>
<dbReference type="Pfam" id="PF00001">
    <property type="entry name" value="7tm_1"/>
    <property type="match status" value="1"/>
</dbReference>
<feature type="domain" description="G-protein coupled receptors family 1 profile" evidence="10">
    <location>
        <begin position="79"/>
        <end position="353"/>
    </location>
</feature>
<accession>A0AAD9IRQ6</accession>
<keyword evidence="4 8" id="KW-0297">G-protein coupled receptor</keyword>
<evidence type="ECO:0000256" key="2">
    <source>
        <dbReference type="ARBA" id="ARBA00022692"/>
    </source>
</evidence>
<organism evidence="11 12">
    <name type="scientific">Paralvinella palmiformis</name>
    <dbReference type="NCBI Taxonomy" id="53620"/>
    <lineage>
        <taxon>Eukaryota</taxon>
        <taxon>Metazoa</taxon>
        <taxon>Spiralia</taxon>
        <taxon>Lophotrochozoa</taxon>
        <taxon>Annelida</taxon>
        <taxon>Polychaeta</taxon>
        <taxon>Sedentaria</taxon>
        <taxon>Canalipalpata</taxon>
        <taxon>Terebellida</taxon>
        <taxon>Terebelliformia</taxon>
        <taxon>Alvinellidae</taxon>
        <taxon>Paralvinella</taxon>
    </lineage>
</organism>
<feature type="transmembrane region" description="Helical" evidence="9">
    <location>
        <begin position="146"/>
        <end position="166"/>
    </location>
</feature>
<feature type="transmembrane region" description="Helical" evidence="9">
    <location>
        <begin position="279"/>
        <end position="303"/>
    </location>
</feature>
<evidence type="ECO:0000256" key="5">
    <source>
        <dbReference type="ARBA" id="ARBA00023136"/>
    </source>
</evidence>
<dbReference type="PROSITE" id="PS00237">
    <property type="entry name" value="G_PROTEIN_RECEP_F1_1"/>
    <property type="match status" value="1"/>
</dbReference>
<comment type="similarity">
    <text evidence="8">Belongs to the G-protein coupled receptor 1 family.</text>
</comment>
<evidence type="ECO:0000313" key="11">
    <source>
        <dbReference type="EMBL" id="KAK2139649.1"/>
    </source>
</evidence>
<evidence type="ECO:0000256" key="3">
    <source>
        <dbReference type="ARBA" id="ARBA00022989"/>
    </source>
</evidence>
<keyword evidence="12" id="KW-1185">Reference proteome</keyword>